<dbReference type="Proteomes" id="UP001202328">
    <property type="component" value="Unassembled WGS sequence"/>
</dbReference>
<protein>
    <recommendedName>
        <fullName evidence="3 8">Pectinesterase</fullName>
        <ecNumber evidence="3 8">3.1.1.11</ecNumber>
    </recommendedName>
</protein>
<dbReference type="Gene3D" id="2.160.20.10">
    <property type="entry name" value="Single-stranded right-handed beta-helix, Pectin lyase-like"/>
    <property type="match status" value="1"/>
</dbReference>
<proteinExistence type="inferred from homology"/>
<dbReference type="GO" id="GO:0030599">
    <property type="term" value="F:pectinesterase activity"/>
    <property type="evidence" value="ECO:0007669"/>
    <property type="project" value="UniProtKB-UniRule"/>
</dbReference>
<comment type="pathway">
    <text evidence="1 8">Glycan metabolism; pectin degradation; 2-dehydro-3-deoxy-D-gluconate from pectin: step 1/5.</text>
</comment>
<dbReference type="PANTHER" id="PTHR31321">
    <property type="entry name" value="ACYL-COA THIOESTER HYDROLASE YBHC-RELATED"/>
    <property type="match status" value="1"/>
</dbReference>
<dbReference type="InterPro" id="IPR012334">
    <property type="entry name" value="Pectin_lyas_fold"/>
</dbReference>
<evidence type="ECO:0000256" key="4">
    <source>
        <dbReference type="ARBA" id="ARBA00022801"/>
    </source>
</evidence>
<name>A0AAD4SMC4_9MAGN</name>
<evidence type="ECO:0000259" key="9">
    <source>
        <dbReference type="Pfam" id="PF01095"/>
    </source>
</evidence>
<dbReference type="SUPFAM" id="SSF51126">
    <property type="entry name" value="Pectin lyase-like"/>
    <property type="match status" value="1"/>
</dbReference>
<evidence type="ECO:0000256" key="1">
    <source>
        <dbReference type="ARBA" id="ARBA00005184"/>
    </source>
</evidence>
<comment type="catalytic activity">
    <reaction evidence="6 8">
        <text>[(1-&gt;4)-alpha-D-galacturonosyl methyl ester](n) + n H2O = [(1-&gt;4)-alpha-D-galacturonosyl](n) + n methanol + n H(+)</text>
        <dbReference type="Rhea" id="RHEA:22380"/>
        <dbReference type="Rhea" id="RHEA-COMP:14570"/>
        <dbReference type="Rhea" id="RHEA-COMP:14573"/>
        <dbReference type="ChEBI" id="CHEBI:15377"/>
        <dbReference type="ChEBI" id="CHEBI:15378"/>
        <dbReference type="ChEBI" id="CHEBI:17790"/>
        <dbReference type="ChEBI" id="CHEBI:140522"/>
        <dbReference type="ChEBI" id="CHEBI:140523"/>
        <dbReference type="EC" id="3.1.1.11"/>
    </reaction>
</comment>
<feature type="chain" id="PRO_5041766624" description="Pectinesterase" evidence="8">
    <location>
        <begin position="32"/>
        <end position="323"/>
    </location>
</feature>
<feature type="active site" evidence="7">
    <location>
        <position position="196"/>
    </location>
</feature>
<evidence type="ECO:0000256" key="5">
    <source>
        <dbReference type="ARBA" id="ARBA00023085"/>
    </source>
</evidence>
<organism evidence="10 11">
    <name type="scientific">Papaver atlanticum</name>
    <dbReference type="NCBI Taxonomy" id="357466"/>
    <lineage>
        <taxon>Eukaryota</taxon>
        <taxon>Viridiplantae</taxon>
        <taxon>Streptophyta</taxon>
        <taxon>Embryophyta</taxon>
        <taxon>Tracheophyta</taxon>
        <taxon>Spermatophyta</taxon>
        <taxon>Magnoliopsida</taxon>
        <taxon>Ranunculales</taxon>
        <taxon>Papaveraceae</taxon>
        <taxon>Papaveroideae</taxon>
        <taxon>Papaver</taxon>
    </lineage>
</organism>
<keyword evidence="8" id="KW-0732">Signal</keyword>
<sequence>MAKSKKKISSNFGVLGVFFFVLFVTCELSSASSVKDQNLHGQKNFITWNDCTLNLMERSFLEDNGTRKNSMGLDVIVVAKDGTGDSETLQGAINTGPVDNTRRVLIPEKKPYISLIGIEPNTTVITWNAKASDKDEHGKEIRTFKSQSNHMQAVALKISGDKAVFYNVRFLGYQDTLYGHHGTHYFYKCFIQGAIDFVFGNARRHGYGFIAASHRNSPDENTGFSFLNSRIRGRGKNFLGRPWGKYSRAIYIKTDMDKIISPEGWNDWKDPSKRSTVTFGEFQCSGEGSNTQQRVQWSKLFTQEEIQPFQGKHYIDGQEWLGI</sequence>
<dbReference type="GO" id="GO:0042545">
    <property type="term" value="P:cell wall modification"/>
    <property type="evidence" value="ECO:0007669"/>
    <property type="project" value="UniProtKB-UniRule"/>
</dbReference>
<keyword evidence="5 8" id="KW-0063">Aspartyl esterase</keyword>
<dbReference type="PROSITE" id="PS00503">
    <property type="entry name" value="PECTINESTERASE_2"/>
    <property type="match status" value="1"/>
</dbReference>
<evidence type="ECO:0000256" key="3">
    <source>
        <dbReference type="ARBA" id="ARBA00013229"/>
    </source>
</evidence>
<dbReference type="InterPro" id="IPR000070">
    <property type="entry name" value="Pectinesterase_cat"/>
</dbReference>
<keyword evidence="4 8" id="KW-0378">Hydrolase</keyword>
<gene>
    <name evidence="10" type="ORF">MKW98_010928</name>
</gene>
<feature type="signal peptide" evidence="8">
    <location>
        <begin position="1"/>
        <end position="31"/>
    </location>
</feature>
<evidence type="ECO:0000256" key="2">
    <source>
        <dbReference type="ARBA" id="ARBA00008891"/>
    </source>
</evidence>
<evidence type="ECO:0000256" key="7">
    <source>
        <dbReference type="PROSITE-ProRule" id="PRU10040"/>
    </source>
</evidence>
<dbReference type="PANTHER" id="PTHR31321:SF31">
    <property type="entry name" value="PECTINESTERASE QRT1"/>
    <property type="match status" value="1"/>
</dbReference>
<feature type="domain" description="Pectinesterase catalytic" evidence="9">
    <location>
        <begin position="148"/>
        <end position="317"/>
    </location>
</feature>
<reference evidence="10" key="1">
    <citation type="submission" date="2022-04" db="EMBL/GenBank/DDBJ databases">
        <title>A functionally conserved STORR gene fusion in Papaver species that diverged 16.8 million years ago.</title>
        <authorList>
            <person name="Catania T."/>
        </authorList>
    </citation>
    <scope>NUCLEOTIDE SEQUENCE</scope>
    <source>
        <strain evidence="10">S-188037</strain>
    </source>
</reference>
<dbReference type="EC" id="3.1.1.11" evidence="3 8"/>
<accession>A0AAD4SMC4</accession>
<evidence type="ECO:0000313" key="11">
    <source>
        <dbReference type="Proteomes" id="UP001202328"/>
    </source>
</evidence>
<evidence type="ECO:0000256" key="6">
    <source>
        <dbReference type="ARBA" id="ARBA00047928"/>
    </source>
</evidence>
<keyword evidence="11" id="KW-1185">Reference proteome</keyword>
<evidence type="ECO:0000313" key="10">
    <source>
        <dbReference type="EMBL" id="KAI3911984.1"/>
    </source>
</evidence>
<evidence type="ECO:0000256" key="8">
    <source>
        <dbReference type="RuleBase" id="RU000589"/>
    </source>
</evidence>
<comment type="caution">
    <text evidence="10">The sequence shown here is derived from an EMBL/GenBank/DDBJ whole genome shotgun (WGS) entry which is preliminary data.</text>
</comment>
<dbReference type="Pfam" id="PF01095">
    <property type="entry name" value="Pectinesterase"/>
    <property type="match status" value="1"/>
</dbReference>
<dbReference type="AlphaFoldDB" id="A0AAD4SMC4"/>
<dbReference type="GO" id="GO:0045490">
    <property type="term" value="P:pectin catabolic process"/>
    <property type="evidence" value="ECO:0007669"/>
    <property type="project" value="UniProtKB-UniRule"/>
</dbReference>
<comment type="similarity">
    <text evidence="2">Belongs to the pectinesterase family.</text>
</comment>
<dbReference type="InterPro" id="IPR011050">
    <property type="entry name" value="Pectin_lyase_fold/virulence"/>
</dbReference>
<dbReference type="InterPro" id="IPR033131">
    <property type="entry name" value="Pectinesterase_Asp_AS"/>
</dbReference>
<dbReference type="EMBL" id="JAJJMB010009862">
    <property type="protein sequence ID" value="KAI3911984.1"/>
    <property type="molecule type" value="Genomic_DNA"/>
</dbReference>